<evidence type="ECO:0000313" key="1">
    <source>
        <dbReference type="EMBL" id="MFC7150348.1"/>
    </source>
</evidence>
<name>A0ABW2FBA8_9BACL</name>
<dbReference type="RefSeq" id="WP_378045731.1">
    <property type="nucleotide sequence ID" value="NZ_JBHMDN010000008.1"/>
</dbReference>
<sequence length="57" mass="6900">MRHEIIHLLSHVKDEQTMSEVLASLNAEAYESLQHHLRYTSPETQERWRELLNKMLR</sequence>
<accession>A0ABW2FBA8</accession>
<proteinExistence type="predicted"/>
<protein>
    <submittedName>
        <fullName evidence="1">Uncharacterized protein</fullName>
    </submittedName>
</protein>
<comment type="caution">
    <text evidence="1">The sequence shown here is derived from an EMBL/GenBank/DDBJ whole genome shotgun (WGS) entry which is preliminary data.</text>
</comment>
<organism evidence="1 2">
    <name type="scientific">Cohnella cellulosilytica</name>
    <dbReference type="NCBI Taxonomy" id="986710"/>
    <lineage>
        <taxon>Bacteria</taxon>
        <taxon>Bacillati</taxon>
        <taxon>Bacillota</taxon>
        <taxon>Bacilli</taxon>
        <taxon>Bacillales</taxon>
        <taxon>Paenibacillaceae</taxon>
        <taxon>Cohnella</taxon>
    </lineage>
</organism>
<evidence type="ECO:0000313" key="2">
    <source>
        <dbReference type="Proteomes" id="UP001596378"/>
    </source>
</evidence>
<dbReference type="EMBL" id="JBHTAI010000010">
    <property type="protein sequence ID" value="MFC7150348.1"/>
    <property type="molecule type" value="Genomic_DNA"/>
</dbReference>
<keyword evidence="2" id="KW-1185">Reference proteome</keyword>
<dbReference type="Proteomes" id="UP001596378">
    <property type="component" value="Unassembled WGS sequence"/>
</dbReference>
<gene>
    <name evidence="1" type="ORF">ACFQMJ_17605</name>
</gene>
<reference evidence="2" key="1">
    <citation type="journal article" date="2019" name="Int. J. Syst. Evol. Microbiol.">
        <title>The Global Catalogue of Microorganisms (GCM) 10K type strain sequencing project: providing services to taxonomists for standard genome sequencing and annotation.</title>
        <authorList>
            <consortium name="The Broad Institute Genomics Platform"/>
            <consortium name="The Broad Institute Genome Sequencing Center for Infectious Disease"/>
            <person name="Wu L."/>
            <person name="Ma J."/>
        </authorList>
    </citation>
    <scope>NUCLEOTIDE SEQUENCE [LARGE SCALE GENOMIC DNA]</scope>
    <source>
        <strain evidence="2">KCTC 12907</strain>
    </source>
</reference>